<sequence>YPEYVEGANPLLYYNNPLNDGSNTIFQKNTNAVSPIFLESMPMDVSISVSTSRSPGIQSPNDTKSAQARTSGQHFDDTQVSAIPYDDSQSTLLEVSPSDKFTEKDDDNLDEFATTNVDAVDGASPNDTSNRYSLYRSAIAEGSLVILNPVSPKVDGASSTAGGVSSKE</sequence>
<name>A0A0A9WZR2_LYGHE</name>
<reference evidence="2" key="2">
    <citation type="submission" date="2014-07" db="EMBL/GenBank/DDBJ databases">
        <authorList>
            <person name="Hull J."/>
        </authorList>
    </citation>
    <scope>NUCLEOTIDE SEQUENCE</scope>
</reference>
<accession>A0A0A9WZR2</accession>
<reference evidence="2" key="1">
    <citation type="journal article" date="2014" name="PLoS ONE">
        <title>Transcriptome-Based Identification of ABC Transporters in the Western Tarnished Plant Bug Lygus hesperus.</title>
        <authorList>
            <person name="Hull J.J."/>
            <person name="Chaney K."/>
            <person name="Geib S.M."/>
            <person name="Fabrick J.A."/>
            <person name="Brent C.S."/>
            <person name="Walsh D."/>
            <person name="Lavine L.C."/>
        </authorList>
    </citation>
    <scope>NUCLEOTIDE SEQUENCE</scope>
</reference>
<feature type="region of interest" description="Disordered" evidence="1">
    <location>
        <begin position="48"/>
        <end position="106"/>
    </location>
</feature>
<protein>
    <submittedName>
        <fullName evidence="2">Iron transport multicopper oxidase FET3</fullName>
    </submittedName>
</protein>
<dbReference type="AlphaFoldDB" id="A0A0A9WZR2"/>
<organism evidence="2">
    <name type="scientific">Lygus hesperus</name>
    <name type="common">Western plant bug</name>
    <dbReference type="NCBI Taxonomy" id="30085"/>
    <lineage>
        <taxon>Eukaryota</taxon>
        <taxon>Metazoa</taxon>
        <taxon>Ecdysozoa</taxon>
        <taxon>Arthropoda</taxon>
        <taxon>Hexapoda</taxon>
        <taxon>Insecta</taxon>
        <taxon>Pterygota</taxon>
        <taxon>Neoptera</taxon>
        <taxon>Paraneoptera</taxon>
        <taxon>Hemiptera</taxon>
        <taxon>Heteroptera</taxon>
        <taxon>Panheteroptera</taxon>
        <taxon>Cimicomorpha</taxon>
        <taxon>Miridae</taxon>
        <taxon>Mirini</taxon>
        <taxon>Lygus</taxon>
    </lineage>
</organism>
<evidence type="ECO:0000256" key="1">
    <source>
        <dbReference type="SAM" id="MobiDB-lite"/>
    </source>
</evidence>
<dbReference type="EMBL" id="GBHO01030390">
    <property type="protein sequence ID" value="JAG13214.1"/>
    <property type="molecule type" value="Transcribed_RNA"/>
</dbReference>
<gene>
    <name evidence="2" type="primary">FET3</name>
    <name evidence="2" type="ORF">CM83_102173</name>
</gene>
<feature type="compositionally biased region" description="Polar residues" evidence="1">
    <location>
        <begin position="48"/>
        <end position="93"/>
    </location>
</feature>
<evidence type="ECO:0000313" key="2">
    <source>
        <dbReference type="EMBL" id="JAG13214.1"/>
    </source>
</evidence>
<feature type="non-terminal residue" evidence="2">
    <location>
        <position position="1"/>
    </location>
</feature>
<proteinExistence type="predicted"/>